<evidence type="ECO:0000313" key="4">
    <source>
        <dbReference type="EMBL" id="KIL50953.1"/>
    </source>
</evidence>
<dbReference type="InterPro" id="IPR034660">
    <property type="entry name" value="DinB/YfiT-like"/>
</dbReference>
<evidence type="ECO:0000313" key="5">
    <source>
        <dbReference type="Proteomes" id="UP000031972"/>
    </source>
</evidence>
<feature type="binding site" evidence="3">
    <location>
        <position position="125"/>
    </location>
    <ligand>
        <name>a divalent metal cation</name>
        <dbReference type="ChEBI" id="CHEBI:60240"/>
    </ligand>
</feature>
<evidence type="ECO:0000256" key="2">
    <source>
        <dbReference type="ARBA" id="ARBA00022723"/>
    </source>
</evidence>
<feature type="binding site" evidence="3">
    <location>
        <position position="47"/>
    </location>
    <ligand>
        <name>a divalent metal cation</name>
        <dbReference type="ChEBI" id="CHEBI:60240"/>
    </ligand>
</feature>
<dbReference type="EMBL" id="JXRR01000008">
    <property type="protein sequence ID" value="KIL50953.1"/>
    <property type="molecule type" value="Genomic_DNA"/>
</dbReference>
<dbReference type="SUPFAM" id="SSF109854">
    <property type="entry name" value="DinB/YfiT-like putative metalloenzymes"/>
    <property type="match status" value="1"/>
</dbReference>
<comment type="similarity">
    <text evidence="1">Belongs to the DinB family.</text>
</comment>
<dbReference type="RefSeq" id="WP_041055209.1">
    <property type="nucleotide sequence ID" value="NZ_JXRR01000008.1"/>
</dbReference>
<sequence>MAKIDQMMAGWLSHRQALIELVEVIDNEHLHFRPWEDAMSVSELVQHTADSTGMFIQTVQNGELTPPSKNQKIDSISELQDYLQAATEQTLADLKSLSEEKLEKNVEFFGSVMPGYALLESGKDHEIHHKGQLFTYARLTGAKDLPFFIAR</sequence>
<keyword evidence="2 3" id="KW-0479">Metal-binding</keyword>
<dbReference type="Proteomes" id="UP000031972">
    <property type="component" value="Unassembled WGS sequence"/>
</dbReference>
<protein>
    <recommendedName>
        <fullName evidence="6">Damage-inducible protein DinB</fullName>
    </recommendedName>
</protein>
<dbReference type="InterPro" id="IPR007837">
    <property type="entry name" value="DinB"/>
</dbReference>
<organism evidence="4 5">
    <name type="scientific">Jeotgalibacillus campisalis</name>
    <dbReference type="NCBI Taxonomy" id="220754"/>
    <lineage>
        <taxon>Bacteria</taxon>
        <taxon>Bacillati</taxon>
        <taxon>Bacillota</taxon>
        <taxon>Bacilli</taxon>
        <taxon>Bacillales</taxon>
        <taxon>Caryophanaceae</taxon>
        <taxon>Jeotgalibacillus</taxon>
    </lineage>
</organism>
<evidence type="ECO:0000256" key="1">
    <source>
        <dbReference type="ARBA" id="ARBA00008635"/>
    </source>
</evidence>
<evidence type="ECO:0008006" key="6">
    <source>
        <dbReference type="Google" id="ProtNLM"/>
    </source>
</evidence>
<dbReference type="Pfam" id="PF05163">
    <property type="entry name" value="DinB"/>
    <property type="match status" value="1"/>
</dbReference>
<dbReference type="GO" id="GO:0046872">
    <property type="term" value="F:metal ion binding"/>
    <property type="evidence" value="ECO:0007669"/>
    <property type="project" value="UniProtKB-KW"/>
</dbReference>
<dbReference type="AlphaFoldDB" id="A0A0C2W4H1"/>
<proteinExistence type="inferred from homology"/>
<keyword evidence="5" id="KW-1185">Reference proteome</keyword>
<reference evidence="4 5" key="1">
    <citation type="submission" date="2015-01" db="EMBL/GenBank/DDBJ databases">
        <title>Jeotgalibacillus campisalis genome sequencing.</title>
        <authorList>
            <person name="Goh K.M."/>
            <person name="Chan K.-G."/>
            <person name="Yaakop A.S."/>
            <person name="Ee R."/>
            <person name="Gan H.M."/>
            <person name="Chan C.S."/>
        </authorList>
    </citation>
    <scope>NUCLEOTIDE SEQUENCE [LARGE SCALE GENOMIC DNA]</scope>
    <source>
        <strain evidence="4 5">SF-57</strain>
    </source>
</reference>
<gene>
    <name evidence="4" type="ORF">KR50_08340</name>
</gene>
<accession>A0A0C2W4H1</accession>
<dbReference type="PATRIC" id="fig|220754.4.peg.854"/>
<dbReference type="Gene3D" id="1.20.120.450">
    <property type="entry name" value="dinb family like domain"/>
    <property type="match status" value="1"/>
</dbReference>
<evidence type="ECO:0000256" key="3">
    <source>
        <dbReference type="PIRSR" id="PIRSR607837-1"/>
    </source>
</evidence>
<name>A0A0C2W4H1_9BACL</name>
<feature type="binding site" evidence="3">
    <location>
        <position position="129"/>
    </location>
    <ligand>
        <name>a divalent metal cation</name>
        <dbReference type="ChEBI" id="CHEBI:60240"/>
    </ligand>
</feature>
<comment type="caution">
    <text evidence="4">The sequence shown here is derived from an EMBL/GenBank/DDBJ whole genome shotgun (WGS) entry which is preliminary data.</text>
</comment>